<dbReference type="SUPFAM" id="SSF47413">
    <property type="entry name" value="lambda repressor-like DNA-binding domains"/>
    <property type="match status" value="1"/>
</dbReference>
<feature type="compositionally biased region" description="Low complexity" evidence="1">
    <location>
        <begin position="195"/>
        <end position="209"/>
    </location>
</feature>
<feature type="compositionally biased region" description="Polar residues" evidence="1">
    <location>
        <begin position="1"/>
        <end position="25"/>
    </location>
</feature>
<evidence type="ECO:0000313" key="5">
    <source>
        <dbReference type="Proteomes" id="UP001249020"/>
    </source>
</evidence>
<feature type="region of interest" description="Disordered" evidence="1">
    <location>
        <begin position="179"/>
        <end position="209"/>
    </location>
</feature>
<name>A0AAW8R3Y9_9ALTE</name>
<dbReference type="RefSeq" id="WP_311362763.1">
    <property type="nucleotide sequence ID" value="NZ_JAVRIE010000007.1"/>
</dbReference>
<dbReference type="InterPro" id="IPR001387">
    <property type="entry name" value="Cro/C1-type_HTH"/>
</dbReference>
<dbReference type="InterPro" id="IPR025194">
    <property type="entry name" value="RodZ-like_C"/>
</dbReference>
<dbReference type="SMART" id="SM00530">
    <property type="entry name" value="HTH_XRE"/>
    <property type="match status" value="1"/>
</dbReference>
<sequence>MTDENSNTQEAATESTKATPGQQLRQGREAMGLSQQQVADRLHLRLNNIQDIESDTHKPGVSITFTKGYVRIYAKLLGMPSEPLLEAFDILHQGEKQPAKLQSFSQRVARQANDDRWMMVTYLIIFLVLASLVIWWFQQSETSDKPFLERFSWFTSASSEDASAQEGELVDVLSREQEPALPPADLPDELEVTEQEVVQQSTDTSPTTSDFISEAEDIAEPIVDDAAALVTEGVETAQDQIEKVADDFSNDDPVLDSGDIAVFDSSDYGDYEVNSDGTVDLVFTFSEDCWLQVTDANDEVMAVGVKVKGRVMPVSGVPPISVNMCPPETVKINFAGKDVDLSEYRRGVPVKFELSVTGE</sequence>
<dbReference type="CDD" id="cd00093">
    <property type="entry name" value="HTH_XRE"/>
    <property type="match status" value="1"/>
</dbReference>
<reference evidence="4 5" key="1">
    <citation type="submission" date="2023-09" db="EMBL/GenBank/DDBJ databases">
        <authorList>
            <person name="Rey-Velasco X."/>
        </authorList>
    </citation>
    <scope>NUCLEOTIDE SEQUENCE [LARGE SCALE GENOMIC DNA]</scope>
    <source>
        <strain evidence="4 5">W409</strain>
    </source>
</reference>
<dbReference type="Proteomes" id="UP001249020">
    <property type="component" value="Unassembled WGS sequence"/>
</dbReference>
<dbReference type="PANTHER" id="PTHR34475:SF1">
    <property type="entry name" value="CYTOSKELETON PROTEIN RODZ"/>
    <property type="match status" value="1"/>
</dbReference>
<comment type="caution">
    <text evidence="4">The sequence shown here is derived from an EMBL/GenBank/DDBJ whole genome shotgun (WGS) entry which is preliminary data.</text>
</comment>
<evidence type="ECO:0000313" key="4">
    <source>
        <dbReference type="EMBL" id="MDT0583992.1"/>
    </source>
</evidence>
<dbReference type="Pfam" id="PF13413">
    <property type="entry name" value="HTH_25"/>
    <property type="match status" value="1"/>
</dbReference>
<accession>A0AAW8R3Y9</accession>
<dbReference type="InterPro" id="IPR010982">
    <property type="entry name" value="Lambda_DNA-bd_dom_sf"/>
</dbReference>
<evidence type="ECO:0000256" key="1">
    <source>
        <dbReference type="SAM" id="MobiDB-lite"/>
    </source>
</evidence>
<feature type="region of interest" description="Disordered" evidence="1">
    <location>
        <begin position="1"/>
        <end position="32"/>
    </location>
</feature>
<dbReference type="EMBL" id="JAVRIE010000007">
    <property type="protein sequence ID" value="MDT0583992.1"/>
    <property type="molecule type" value="Genomic_DNA"/>
</dbReference>
<keyword evidence="2" id="KW-0812">Transmembrane</keyword>
<dbReference type="Gene3D" id="1.10.260.40">
    <property type="entry name" value="lambda repressor-like DNA-binding domains"/>
    <property type="match status" value="1"/>
</dbReference>
<feature type="transmembrane region" description="Helical" evidence="2">
    <location>
        <begin position="117"/>
        <end position="137"/>
    </location>
</feature>
<gene>
    <name evidence="4" type="ORF">RM544_15700</name>
</gene>
<dbReference type="InterPro" id="IPR050400">
    <property type="entry name" value="Bact_Cytoskel_RodZ"/>
</dbReference>
<organism evidence="4 5">
    <name type="scientific">Brumicola blandensis</name>
    <dbReference type="NCBI Taxonomy" id="3075611"/>
    <lineage>
        <taxon>Bacteria</taxon>
        <taxon>Pseudomonadati</taxon>
        <taxon>Pseudomonadota</taxon>
        <taxon>Gammaproteobacteria</taxon>
        <taxon>Alteromonadales</taxon>
        <taxon>Alteromonadaceae</taxon>
        <taxon>Brumicola</taxon>
    </lineage>
</organism>
<evidence type="ECO:0000256" key="2">
    <source>
        <dbReference type="SAM" id="Phobius"/>
    </source>
</evidence>
<dbReference type="PANTHER" id="PTHR34475">
    <property type="match status" value="1"/>
</dbReference>
<dbReference type="AlphaFoldDB" id="A0AAW8R3Y9"/>
<keyword evidence="2" id="KW-0472">Membrane</keyword>
<keyword evidence="5" id="KW-1185">Reference proteome</keyword>
<dbReference type="PROSITE" id="PS50943">
    <property type="entry name" value="HTH_CROC1"/>
    <property type="match status" value="1"/>
</dbReference>
<dbReference type="GO" id="GO:0003677">
    <property type="term" value="F:DNA binding"/>
    <property type="evidence" value="ECO:0007669"/>
    <property type="project" value="InterPro"/>
</dbReference>
<proteinExistence type="predicted"/>
<evidence type="ECO:0000259" key="3">
    <source>
        <dbReference type="PROSITE" id="PS50943"/>
    </source>
</evidence>
<feature type="domain" description="HTH cro/C1-type" evidence="3">
    <location>
        <begin position="24"/>
        <end position="62"/>
    </location>
</feature>
<protein>
    <submittedName>
        <fullName evidence="4">DUF4115 domain-containing protein</fullName>
    </submittedName>
</protein>
<dbReference type="Pfam" id="PF13464">
    <property type="entry name" value="RodZ_C"/>
    <property type="match status" value="1"/>
</dbReference>
<keyword evidence="2" id="KW-1133">Transmembrane helix</keyword>